<dbReference type="Proteomes" id="UP000054018">
    <property type="component" value="Unassembled WGS sequence"/>
</dbReference>
<keyword evidence="2" id="KW-1185">Reference proteome</keyword>
<evidence type="ECO:0000313" key="2">
    <source>
        <dbReference type="Proteomes" id="UP000054018"/>
    </source>
</evidence>
<reference evidence="2" key="2">
    <citation type="submission" date="2015-01" db="EMBL/GenBank/DDBJ databases">
        <title>Evolutionary Origins and Diversification of the Mycorrhizal Mutualists.</title>
        <authorList>
            <consortium name="DOE Joint Genome Institute"/>
            <consortium name="Mycorrhizal Genomics Consortium"/>
            <person name="Kohler A."/>
            <person name="Kuo A."/>
            <person name="Nagy L.G."/>
            <person name="Floudas D."/>
            <person name="Copeland A."/>
            <person name="Barry K.W."/>
            <person name="Cichocki N."/>
            <person name="Veneault-Fourrey C."/>
            <person name="LaButti K."/>
            <person name="Lindquist E.A."/>
            <person name="Lipzen A."/>
            <person name="Lundell T."/>
            <person name="Morin E."/>
            <person name="Murat C."/>
            <person name="Riley R."/>
            <person name="Ohm R."/>
            <person name="Sun H."/>
            <person name="Tunlid A."/>
            <person name="Henrissat B."/>
            <person name="Grigoriev I.V."/>
            <person name="Hibbett D.S."/>
            <person name="Martin F."/>
        </authorList>
    </citation>
    <scope>NUCLEOTIDE SEQUENCE [LARGE SCALE GENOMIC DNA]</scope>
    <source>
        <strain evidence="2">441</strain>
    </source>
</reference>
<gene>
    <name evidence="1" type="ORF">PISMIDRAFT_690937</name>
</gene>
<dbReference type="HOGENOM" id="CLU_2729250_0_0_1"/>
<organism evidence="1 2">
    <name type="scientific">Pisolithus microcarpus 441</name>
    <dbReference type="NCBI Taxonomy" id="765257"/>
    <lineage>
        <taxon>Eukaryota</taxon>
        <taxon>Fungi</taxon>
        <taxon>Dikarya</taxon>
        <taxon>Basidiomycota</taxon>
        <taxon>Agaricomycotina</taxon>
        <taxon>Agaricomycetes</taxon>
        <taxon>Agaricomycetidae</taxon>
        <taxon>Boletales</taxon>
        <taxon>Sclerodermatineae</taxon>
        <taxon>Pisolithaceae</taxon>
        <taxon>Pisolithus</taxon>
    </lineage>
</organism>
<proteinExistence type="predicted"/>
<dbReference type="EMBL" id="KN834542">
    <property type="protein sequence ID" value="KIK10599.1"/>
    <property type="molecule type" value="Genomic_DNA"/>
</dbReference>
<sequence>MCNEYQVIAACTEGQKSTNEGTAVVQSTSFIFKILIVPGNTLFRCTLVIMRDLNRRATGLAVATVYTLESLPCLEHQTCAEAGVS</sequence>
<accession>A0A0C9Y9B9</accession>
<reference evidence="1 2" key="1">
    <citation type="submission" date="2014-04" db="EMBL/GenBank/DDBJ databases">
        <authorList>
            <consortium name="DOE Joint Genome Institute"/>
            <person name="Kuo A."/>
            <person name="Kohler A."/>
            <person name="Costa M.D."/>
            <person name="Nagy L.G."/>
            <person name="Floudas D."/>
            <person name="Copeland A."/>
            <person name="Barry K.W."/>
            <person name="Cichocki N."/>
            <person name="Veneault-Fourrey C."/>
            <person name="LaButti K."/>
            <person name="Lindquist E.A."/>
            <person name="Lipzen A."/>
            <person name="Lundell T."/>
            <person name="Morin E."/>
            <person name="Murat C."/>
            <person name="Sun H."/>
            <person name="Tunlid A."/>
            <person name="Henrissat B."/>
            <person name="Grigoriev I.V."/>
            <person name="Hibbett D.S."/>
            <person name="Martin F."/>
            <person name="Nordberg H.P."/>
            <person name="Cantor M.N."/>
            <person name="Hua S.X."/>
        </authorList>
    </citation>
    <scope>NUCLEOTIDE SEQUENCE [LARGE SCALE GENOMIC DNA]</scope>
    <source>
        <strain evidence="1 2">441</strain>
    </source>
</reference>
<name>A0A0C9Y9B9_9AGAM</name>
<protein>
    <submittedName>
        <fullName evidence="1">Uncharacterized protein</fullName>
    </submittedName>
</protein>
<dbReference type="AlphaFoldDB" id="A0A0C9Y9B9"/>
<evidence type="ECO:0000313" key="1">
    <source>
        <dbReference type="EMBL" id="KIK10599.1"/>
    </source>
</evidence>